<protein>
    <submittedName>
        <fullName evidence="2">Uncharacterized protein</fullName>
    </submittedName>
</protein>
<comment type="caution">
    <text evidence="2">The sequence shown here is derived from an EMBL/GenBank/DDBJ whole genome shotgun (WGS) entry which is preliminary data.</text>
</comment>
<accession>A0A7D9EVI8</accession>
<evidence type="ECO:0000256" key="1">
    <source>
        <dbReference type="SAM" id="MobiDB-lite"/>
    </source>
</evidence>
<feature type="region of interest" description="Disordered" evidence="1">
    <location>
        <begin position="44"/>
        <end position="71"/>
    </location>
</feature>
<name>A0A7D9EVI8_PARCT</name>
<evidence type="ECO:0000313" key="2">
    <source>
        <dbReference type="EMBL" id="CAB4016628.1"/>
    </source>
</evidence>
<sequence>VPGETQGQPRKQQVAYELKAKTYLVQPNLQLAEYFAAVEATTVPQTATPGQQEALKQMPTLDHGRAHERQN</sequence>
<feature type="non-terminal residue" evidence="2">
    <location>
        <position position="1"/>
    </location>
</feature>
<dbReference type="EMBL" id="CACRXK020009192">
    <property type="protein sequence ID" value="CAB4016628.1"/>
    <property type="molecule type" value="Genomic_DNA"/>
</dbReference>
<evidence type="ECO:0000313" key="3">
    <source>
        <dbReference type="Proteomes" id="UP001152795"/>
    </source>
</evidence>
<gene>
    <name evidence="2" type="ORF">PACLA_8A006812</name>
</gene>
<organism evidence="2 3">
    <name type="scientific">Paramuricea clavata</name>
    <name type="common">Red gorgonian</name>
    <name type="synonym">Violescent sea-whip</name>
    <dbReference type="NCBI Taxonomy" id="317549"/>
    <lineage>
        <taxon>Eukaryota</taxon>
        <taxon>Metazoa</taxon>
        <taxon>Cnidaria</taxon>
        <taxon>Anthozoa</taxon>
        <taxon>Octocorallia</taxon>
        <taxon>Malacalcyonacea</taxon>
        <taxon>Plexauridae</taxon>
        <taxon>Paramuricea</taxon>
    </lineage>
</organism>
<dbReference type="Proteomes" id="UP001152795">
    <property type="component" value="Unassembled WGS sequence"/>
</dbReference>
<proteinExistence type="predicted"/>
<reference evidence="2" key="1">
    <citation type="submission" date="2020-04" db="EMBL/GenBank/DDBJ databases">
        <authorList>
            <person name="Alioto T."/>
            <person name="Alioto T."/>
            <person name="Gomez Garrido J."/>
        </authorList>
    </citation>
    <scope>NUCLEOTIDE SEQUENCE</scope>
    <source>
        <strain evidence="2">A484AB</strain>
    </source>
</reference>
<dbReference type="AlphaFoldDB" id="A0A7D9EVI8"/>
<keyword evidence="3" id="KW-1185">Reference proteome</keyword>
<feature type="compositionally biased region" description="Basic and acidic residues" evidence="1">
    <location>
        <begin position="62"/>
        <end position="71"/>
    </location>
</feature>